<dbReference type="PANTHER" id="PTHR17630">
    <property type="entry name" value="DIENELACTONE HYDROLASE"/>
    <property type="match status" value="1"/>
</dbReference>
<evidence type="ECO:0000313" key="3">
    <source>
        <dbReference type="Proteomes" id="UP000785200"/>
    </source>
</evidence>
<reference evidence="2" key="1">
    <citation type="submission" date="2019-07" db="EMBL/GenBank/DDBJ databases">
        <title>Hyphodiscus hymeniophilus genome sequencing and assembly.</title>
        <authorList>
            <person name="Kramer G."/>
            <person name="Nodwell J."/>
        </authorList>
    </citation>
    <scope>NUCLEOTIDE SEQUENCE</scope>
    <source>
        <strain evidence="2">ATCC 34498</strain>
    </source>
</reference>
<dbReference type="OrthoDB" id="17560at2759"/>
<dbReference type="SUPFAM" id="SSF53474">
    <property type="entry name" value="alpha/beta-Hydrolases"/>
    <property type="match status" value="1"/>
</dbReference>
<dbReference type="AlphaFoldDB" id="A0A9P7AYX2"/>
<keyword evidence="3" id="KW-1185">Reference proteome</keyword>
<dbReference type="InterPro" id="IPR029058">
    <property type="entry name" value="AB_hydrolase_fold"/>
</dbReference>
<feature type="domain" description="Dienelactone hydrolase" evidence="1">
    <location>
        <begin position="36"/>
        <end position="241"/>
    </location>
</feature>
<dbReference type="InterPro" id="IPR002925">
    <property type="entry name" value="Dienelactn_hydro"/>
</dbReference>
<evidence type="ECO:0000313" key="2">
    <source>
        <dbReference type="EMBL" id="KAG0650459.1"/>
    </source>
</evidence>
<evidence type="ECO:0000259" key="1">
    <source>
        <dbReference type="Pfam" id="PF01738"/>
    </source>
</evidence>
<name>A0A9P7AYX2_9HELO</name>
<dbReference type="PANTHER" id="PTHR17630:SF55">
    <property type="entry name" value="DIENELACTONE HYDROLASE FAMILY PROTEIN (AFU_ORTHOLOGUE AFUA_1G01900)"/>
    <property type="match status" value="1"/>
</dbReference>
<gene>
    <name evidence="2" type="ORF">D0Z07_3308</name>
</gene>
<dbReference type="EMBL" id="VNKQ01000006">
    <property type="protein sequence ID" value="KAG0650459.1"/>
    <property type="molecule type" value="Genomic_DNA"/>
</dbReference>
<dbReference type="Pfam" id="PF01738">
    <property type="entry name" value="DLH"/>
    <property type="match status" value="1"/>
</dbReference>
<organism evidence="2 3">
    <name type="scientific">Hyphodiscus hymeniophilus</name>
    <dbReference type="NCBI Taxonomy" id="353542"/>
    <lineage>
        <taxon>Eukaryota</taxon>
        <taxon>Fungi</taxon>
        <taxon>Dikarya</taxon>
        <taxon>Ascomycota</taxon>
        <taxon>Pezizomycotina</taxon>
        <taxon>Leotiomycetes</taxon>
        <taxon>Helotiales</taxon>
        <taxon>Hyphodiscaceae</taxon>
        <taxon>Hyphodiscus</taxon>
    </lineage>
</organism>
<dbReference type="Gene3D" id="3.40.50.1820">
    <property type="entry name" value="alpha/beta hydrolase"/>
    <property type="match status" value="1"/>
</dbReference>
<protein>
    <submittedName>
        <fullName evidence="2">Hydrolase tropI</fullName>
    </submittedName>
</protein>
<dbReference type="Proteomes" id="UP000785200">
    <property type="component" value="Unassembled WGS sequence"/>
</dbReference>
<comment type="caution">
    <text evidence="2">The sequence shown here is derived from an EMBL/GenBank/DDBJ whole genome shotgun (WGS) entry which is preliminary data.</text>
</comment>
<proteinExistence type="predicted"/>
<keyword evidence="2" id="KW-0378">Hydrolase</keyword>
<dbReference type="GO" id="GO:0016787">
    <property type="term" value="F:hydrolase activity"/>
    <property type="evidence" value="ECO:0007669"/>
    <property type="project" value="UniProtKB-KW"/>
</dbReference>
<sequence>MAAGSCPHDGFQWDGLPEGYIDTLAQTNTYVTGHNPDKAILLIHDLLSWTFPNLCLLADYYAREANATVFVPEFIREKGLPFQNQIGGSGQAVDPKMIHPCKIYEARILEFAKLLRARFRKLGAVGFCFGGWAVFRLGSKTNRPPLVDCITAGHPSSLTKKDIDEIGVPVQILSPEFDLSYTDELKTYSLETVPKLGVPFEYQHFAGVEHACFIRADPEIPGEWEAGERGKAAAVSWLRRFLDE</sequence>
<accession>A0A9P7AYX2</accession>